<feature type="transmembrane region" description="Helical" evidence="1">
    <location>
        <begin position="93"/>
        <end position="113"/>
    </location>
</feature>
<keyword evidence="3" id="KW-1185">Reference proteome</keyword>
<dbReference type="EMBL" id="CP076023">
    <property type="protein sequence ID" value="QWC16065.1"/>
    <property type="molecule type" value="Genomic_DNA"/>
</dbReference>
<feature type="transmembrane region" description="Helical" evidence="1">
    <location>
        <begin position="35"/>
        <end position="55"/>
    </location>
</feature>
<dbReference type="Pfam" id="PF12679">
    <property type="entry name" value="ABC2_membrane_2"/>
    <property type="match status" value="1"/>
</dbReference>
<evidence type="ECO:0000256" key="1">
    <source>
        <dbReference type="SAM" id="Phobius"/>
    </source>
</evidence>
<reference evidence="2 3" key="1">
    <citation type="submission" date="2021-05" db="EMBL/GenBank/DDBJ databases">
        <title>Novel species in genus Cellulomonas.</title>
        <authorList>
            <person name="Zhang G."/>
        </authorList>
    </citation>
    <scope>NUCLEOTIDE SEQUENCE [LARGE SCALE GENOMIC DNA]</scope>
    <source>
        <strain evidence="3">zg-ZUI157</strain>
    </source>
</reference>
<sequence length="297" mass="29648">MTGADVRAAAVGAITRGTGPVPVELDKLVRRPATWVLATVWIVLGLVFGYLLPYLSFRGGTFGPATGGPSAEAVLAEALPASLSTTAVQGYPVFAGALALVLGALCTGSEYGWDTMKVLLTAGPSRNAVVVGKLVALCAVLGALVVASYAFDAAGALTVALVESRAAGWPSAQDLLVSAAAGWLVVTMWALAGALLGALTRGTAVAIGLGLVWSLAVENLVRGFAGVLPAADALQRFLPGTNAGSLIAALPTAGPGPVDSPGVVPVVSGTHALIVLLAYVAGFAALTLTLVRTRDVA</sequence>
<feature type="transmembrane region" description="Helical" evidence="1">
    <location>
        <begin position="271"/>
        <end position="291"/>
    </location>
</feature>
<keyword evidence="1" id="KW-0812">Transmembrane</keyword>
<feature type="transmembrane region" description="Helical" evidence="1">
    <location>
        <begin position="134"/>
        <end position="155"/>
    </location>
</feature>
<gene>
    <name evidence="2" type="ORF">KKR89_17810</name>
</gene>
<evidence type="ECO:0000313" key="3">
    <source>
        <dbReference type="Proteomes" id="UP000679335"/>
    </source>
</evidence>
<name>A0ABX8GJ63_9CELL</name>
<dbReference type="RefSeq" id="WP_208196638.1">
    <property type="nucleotide sequence ID" value="NZ_CP076023.1"/>
</dbReference>
<feature type="transmembrane region" description="Helical" evidence="1">
    <location>
        <begin position="203"/>
        <end position="221"/>
    </location>
</feature>
<dbReference type="PANTHER" id="PTHR37305">
    <property type="entry name" value="INTEGRAL MEMBRANE PROTEIN-RELATED"/>
    <property type="match status" value="1"/>
</dbReference>
<accession>A0ABX8GJ63</accession>
<dbReference type="Proteomes" id="UP000679335">
    <property type="component" value="Chromosome"/>
</dbReference>
<dbReference type="PANTHER" id="PTHR37305:SF1">
    <property type="entry name" value="MEMBRANE PROTEIN"/>
    <property type="match status" value="1"/>
</dbReference>
<keyword evidence="1" id="KW-0472">Membrane</keyword>
<organism evidence="2 3">
    <name type="scientific">Cellulomonas dongxiuzhuiae</name>
    <dbReference type="NCBI Taxonomy" id="2819979"/>
    <lineage>
        <taxon>Bacteria</taxon>
        <taxon>Bacillati</taxon>
        <taxon>Actinomycetota</taxon>
        <taxon>Actinomycetes</taxon>
        <taxon>Micrococcales</taxon>
        <taxon>Cellulomonadaceae</taxon>
        <taxon>Cellulomonas</taxon>
    </lineage>
</organism>
<keyword evidence="1" id="KW-1133">Transmembrane helix</keyword>
<proteinExistence type="predicted"/>
<feature type="transmembrane region" description="Helical" evidence="1">
    <location>
        <begin position="175"/>
        <end position="196"/>
    </location>
</feature>
<evidence type="ECO:0000313" key="2">
    <source>
        <dbReference type="EMBL" id="QWC16065.1"/>
    </source>
</evidence>
<protein>
    <submittedName>
        <fullName evidence="2">ABC transporter permease</fullName>
    </submittedName>
</protein>